<keyword evidence="2" id="KW-1185">Reference proteome</keyword>
<name>A0A5C6RTC5_9BACT</name>
<gene>
    <name evidence="1" type="ORF">FRY97_06360</name>
</gene>
<organism evidence="1 2">
    <name type="scientific">Phaeodactylibacter luteus</name>
    <dbReference type="NCBI Taxonomy" id="1564516"/>
    <lineage>
        <taxon>Bacteria</taxon>
        <taxon>Pseudomonadati</taxon>
        <taxon>Bacteroidota</taxon>
        <taxon>Saprospiria</taxon>
        <taxon>Saprospirales</taxon>
        <taxon>Haliscomenobacteraceae</taxon>
        <taxon>Phaeodactylibacter</taxon>
    </lineage>
</organism>
<proteinExistence type="predicted"/>
<accession>A0A5C6RTC5</accession>
<dbReference type="AlphaFoldDB" id="A0A5C6RTC5"/>
<comment type="caution">
    <text evidence="1">The sequence shown here is derived from an EMBL/GenBank/DDBJ whole genome shotgun (WGS) entry which is preliminary data.</text>
</comment>
<dbReference type="OrthoDB" id="1493451at2"/>
<dbReference type="RefSeq" id="WP_147166610.1">
    <property type="nucleotide sequence ID" value="NZ_VOOR01000009.1"/>
</dbReference>
<evidence type="ECO:0000313" key="1">
    <source>
        <dbReference type="EMBL" id="TXB65601.1"/>
    </source>
</evidence>
<dbReference type="EMBL" id="VOOR01000009">
    <property type="protein sequence ID" value="TXB65601.1"/>
    <property type="molecule type" value="Genomic_DNA"/>
</dbReference>
<dbReference type="Proteomes" id="UP000321580">
    <property type="component" value="Unassembled WGS sequence"/>
</dbReference>
<reference evidence="1 2" key="1">
    <citation type="submission" date="2019-08" db="EMBL/GenBank/DDBJ databases">
        <title>Genome of Phaeodactylibacter luteus.</title>
        <authorList>
            <person name="Bowman J.P."/>
        </authorList>
    </citation>
    <scope>NUCLEOTIDE SEQUENCE [LARGE SCALE GENOMIC DNA]</scope>
    <source>
        <strain evidence="1 2">KCTC 42180</strain>
    </source>
</reference>
<evidence type="ECO:0000313" key="2">
    <source>
        <dbReference type="Proteomes" id="UP000321580"/>
    </source>
</evidence>
<sequence length="129" mass="14661">MKYNASALLVVGLIFSIFLEGYAQESWMISGHSIPELKSAATYPALKSHSLWLLLPAKRQMVTLTPPKSQLEPEAFHSLALINPDNSYKNLGVFCKWEVQLEKAARFPVRFRLGEFNYVEQLEGKQPSY</sequence>
<protein>
    <submittedName>
        <fullName evidence="1">Uncharacterized protein</fullName>
    </submittedName>
</protein>